<dbReference type="Proteomes" id="UP000824201">
    <property type="component" value="Unassembled WGS sequence"/>
</dbReference>
<dbReference type="Gene3D" id="6.10.340.10">
    <property type="match status" value="1"/>
</dbReference>
<feature type="transmembrane region" description="Helical" evidence="9">
    <location>
        <begin position="7"/>
        <end position="27"/>
    </location>
</feature>
<dbReference type="InterPro" id="IPR005467">
    <property type="entry name" value="His_kinase_dom"/>
</dbReference>
<reference evidence="12" key="1">
    <citation type="submission" date="2020-10" db="EMBL/GenBank/DDBJ databases">
        <authorList>
            <person name="Gilroy R."/>
        </authorList>
    </citation>
    <scope>NUCLEOTIDE SEQUENCE</scope>
    <source>
        <strain evidence="12">ChiW13-3771</strain>
    </source>
</reference>
<feature type="domain" description="HAMP" evidence="11">
    <location>
        <begin position="195"/>
        <end position="247"/>
    </location>
</feature>
<dbReference type="AlphaFoldDB" id="A0A9D1JDC1"/>
<proteinExistence type="predicted"/>
<gene>
    <name evidence="12" type="ORF">IAC96_08825</name>
</gene>
<sequence>MKHSIRVKIVSICVGVLVITLICLWGLNTFFLEDYYCAKKTEAFITSYDEIDDMLAKKINITQMDRTLQKIRDTNNIAFLRVDNEGWRIQQYTTSPSETKMLLDRLQANQFGSVAENEVKILYQENNYKIQKYFDYNTNSYYLECFGLFSDTSSFIMFTPLESIKDSVEISNQFLLQVGIVLLILSAIAIYAVTTKMTSPILTLANISNRMAHLDFDVHYEGNEDDELGVLGKSINDMSNQLERTISELQKANLQLKKDIEEKIQIDEMRKEFLSNVSHELKTPIALIQGYAEGLQELADDPESRAYYTEVIIDEAGKMNRMVKKLLTLNHIEFGQEELVMEEFNIIELIKSVVEASKIMMEQKQVQVQMLTPETVMVVGDEFKIEEVVTNYISNALNHIDYERKITIWTEDKGEIVRILVHNTGDPIPTEDLDKVWIKFFKVDKARTRAYGGSGIGLSIVKAIMDSMGQQVGVRNENGGVTFWFEMQKKK</sequence>
<dbReference type="Pfam" id="PF02518">
    <property type="entry name" value="HATPase_c"/>
    <property type="match status" value="1"/>
</dbReference>
<keyword evidence="6" id="KW-0418">Kinase</keyword>
<dbReference type="PANTHER" id="PTHR45453">
    <property type="entry name" value="PHOSPHATE REGULON SENSOR PROTEIN PHOR"/>
    <property type="match status" value="1"/>
</dbReference>
<dbReference type="InterPro" id="IPR036097">
    <property type="entry name" value="HisK_dim/P_sf"/>
</dbReference>
<dbReference type="EMBL" id="DVHN01000113">
    <property type="protein sequence ID" value="HIR89038.1"/>
    <property type="molecule type" value="Genomic_DNA"/>
</dbReference>
<dbReference type="EC" id="2.7.13.3" evidence="3"/>
<evidence type="ECO:0000256" key="3">
    <source>
        <dbReference type="ARBA" id="ARBA00012438"/>
    </source>
</evidence>
<dbReference type="Pfam" id="PF00512">
    <property type="entry name" value="HisKA"/>
    <property type="match status" value="1"/>
</dbReference>
<dbReference type="PROSITE" id="PS50885">
    <property type="entry name" value="HAMP"/>
    <property type="match status" value="1"/>
</dbReference>
<dbReference type="PROSITE" id="PS50109">
    <property type="entry name" value="HIS_KIN"/>
    <property type="match status" value="1"/>
</dbReference>
<evidence type="ECO:0000256" key="5">
    <source>
        <dbReference type="ARBA" id="ARBA00022679"/>
    </source>
</evidence>
<protein>
    <recommendedName>
        <fullName evidence="3">histidine kinase</fullName>
        <ecNumber evidence="3">2.7.13.3</ecNumber>
    </recommendedName>
</protein>
<keyword evidence="5" id="KW-0808">Transferase</keyword>
<reference evidence="12" key="2">
    <citation type="journal article" date="2021" name="PeerJ">
        <title>Extensive microbial diversity within the chicken gut microbiome revealed by metagenomics and culture.</title>
        <authorList>
            <person name="Gilroy R."/>
            <person name="Ravi A."/>
            <person name="Getino M."/>
            <person name="Pursley I."/>
            <person name="Horton D.L."/>
            <person name="Alikhan N.F."/>
            <person name="Baker D."/>
            <person name="Gharbi K."/>
            <person name="Hall N."/>
            <person name="Watson M."/>
            <person name="Adriaenssens E.M."/>
            <person name="Foster-Nyarko E."/>
            <person name="Jarju S."/>
            <person name="Secka A."/>
            <person name="Antonio M."/>
            <person name="Oren A."/>
            <person name="Chaudhuri R.R."/>
            <person name="La Ragione R."/>
            <person name="Hildebrand F."/>
            <person name="Pallen M.J."/>
        </authorList>
    </citation>
    <scope>NUCLEOTIDE SEQUENCE</scope>
    <source>
        <strain evidence="12">ChiW13-3771</strain>
    </source>
</reference>
<comment type="catalytic activity">
    <reaction evidence="1">
        <text>ATP + protein L-histidine = ADP + protein N-phospho-L-histidine.</text>
        <dbReference type="EC" id="2.7.13.3"/>
    </reaction>
</comment>
<evidence type="ECO:0000256" key="1">
    <source>
        <dbReference type="ARBA" id="ARBA00000085"/>
    </source>
</evidence>
<dbReference type="SUPFAM" id="SSF55874">
    <property type="entry name" value="ATPase domain of HSP90 chaperone/DNA topoisomerase II/histidine kinase"/>
    <property type="match status" value="1"/>
</dbReference>
<dbReference type="SUPFAM" id="SSF158472">
    <property type="entry name" value="HAMP domain-like"/>
    <property type="match status" value="1"/>
</dbReference>
<dbReference type="GO" id="GO:0004721">
    <property type="term" value="F:phosphoprotein phosphatase activity"/>
    <property type="evidence" value="ECO:0007669"/>
    <property type="project" value="TreeGrafter"/>
</dbReference>
<dbReference type="CDD" id="cd06225">
    <property type="entry name" value="HAMP"/>
    <property type="match status" value="1"/>
</dbReference>
<dbReference type="CDD" id="cd00082">
    <property type="entry name" value="HisKA"/>
    <property type="match status" value="1"/>
</dbReference>
<dbReference type="Gene3D" id="3.30.565.10">
    <property type="entry name" value="Histidine kinase-like ATPase, C-terminal domain"/>
    <property type="match status" value="1"/>
</dbReference>
<dbReference type="SUPFAM" id="SSF47384">
    <property type="entry name" value="Homodimeric domain of signal transducing histidine kinase"/>
    <property type="match status" value="1"/>
</dbReference>
<evidence type="ECO:0000259" key="11">
    <source>
        <dbReference type="PROSITE" id="PS50885"/>
    </source>
</evidence>
<keyword evidence="4" id="KW-0597">Phosphoprotein</keyword>
<feature type="domain" description="Histidine kinase" evidence="10">
    <location>
        <begin position="276"/>
        <end position="491"/>
    </location>
</feature>
<keyword evidence="9" id="KW-0812">Transmembrane</keyword>
<evidence type="ECO:0000256" key="7">
    <source>
        <dbReference type="ARBA" id="ARBA00023012"/>
    </source>
</evidence>
<evidence type="ECO:0000256" key="2">
    <source>
        <dbReference type="ARBA" id="ARBA00004370"/>
    </source>
</evidence>
<dbReference type="InterPro" id="IPR036890">
    <property type="entry name" value="HATPase_C_sf"/>
</dbReference>
<accession>A0A9D1JDC1</accession>
<dbReference type="GO" id="GO:0016036">
    <property type="term" value="P:cellular response to phosphate starvation"/>
    <property type="evidence" value="ECO:0007669"/>
    <property type="project" value="TreeGrafter"/>
</dbReference>
<evidence type="ECO:0000313" key="13">
    <source>
        <dbReference type="Proteomes" id="UP000824201"/>
    </source>
</evidence>
<dbReference type="SMART" id="SM00304">
    <property type="entry name" value="HAMP"/>
    <property type="match status" value="1"/>
</dbReference>
<dbReference type="Gene3D" id="1.10.287.130">
    <property type="match status" value="1"/>
</dbReference>
<keyword evidence="9" id="KW-0472">Membrane</keyword>
<evidence type="ECO:0000256" key="6">
    <source>
        <dbReference type="ARBA" id="ARBA00022777"/>
    </source>
</evidence>
<dbReference type="Pfam" id="PF00672">
    <property type="entry name" value="HAMP"/>
    <property type="match status" value="1"/>
</dbReference>
<name>A0A9D1JDC1_9FIRM</name>
<evidence type="ECO:0000259" key="10">
    <source>
        <dbReference type="PROSITE" id="PS50109"/>
    </source>
</evidence>
<comment type="caution">
    <text evidence="12">The sequence shown here is derived from an EMBL/GenBank/DDBJ whole genome shotgun (WGS) entry which is preliminary data.</text>
</comment>
<dbReference type="InterPro" id="IPR003660">
    <property type="entry name" value="HAMP_dom"/>
</dbReference>
<evidence type="ECO:0000313" key="12">
    <source>
        <dbReference type="EMBL" id="HIR89038.1"/>
    </source>
</evidence>
<dbReference type="FunFam" id="1.10.287.130:FF:000001">
    <property type="entry name" value="Two-component sensor histidine kinase"/>
    <property type="match status" value="1"/>
</dbReference>
<dbReference type="SMART" id="SM00387">
    <property type="entry name" value="HATPase_c"/>
    <property type="match status" value="1"/>
</dbReference>
<keyword evidence="8" id="KW-0175">Coiled coil</keyword>
<dbReference type="PANTHER" id="PTHR45453:SF1">
    <property type="entry name" value="PHOSPHATE REGULON SENSOR PROTEIN PHOR"/>
    <property type="match status" value="1"/>
</dbReference>
<evidence type="ECO:0000256" key="8">
    <source>
        <dbReference type="SAM" id="Coils"/>
    </source>
</evidence>
<dbReference type="InterPro" id="IPR050351">
    <property type="entry name" value="BphY/WalK/GraS-like"/>
</dbReference>
<keyword evidence="9" id="KW-1133">Transmembrane helix</keyword>
<dbReference type="SMART" id="SM00388">
    <property type="entry name" value="HisKA"/>
    <property type="match status" value="1"/>
</dbReference>
<dbReference type="GO" id="GO:0005886">
    <property type="term" value="C:plasma membrane"/>
    <property type="evidence" value="ECO:0007669"/>
    <property type="project" value="TreeGrafter"/>
</dbReference>
<comment type="subcellular location">
    <subcellularLocation>
        <location evidence="2">Membrane</location>
    </subcellularLocation>
</comment>
<organism evidence="12 13">
    <name type="scientific">Candidatus Fimimorpha faecalis</name>
    <dbReference type="NCBI Taxonomy" id="2840824"/>
    <lineage>
        <taxon>Bacteria</taxon>
        <taxon>Bacillati</taxon>
        <taxon>Bacillota</taxon>
        <taxon>Clostridia</taxon>
        <taxon>Eubacteriales</taxon>
        <taxon>Candidatus Fimimorpha</taxon>
    </lineage>
</organism>
<feature type="transmembrane region" description="Helical" evidence="9">
    <location>
        <begin position="174"/>
        <end position="193"/>
    </location>
</feature>
<evidence type="ECO:0000256" key="9">
    <source>
        <dbReference type="SAM" id="Phobius"/>
    </source>
</evidence>
<evidence type="ECO:0000256" key="4">
    <source>
        <dbReference type="ARBA" id="ARBA00022553"/>
    </source>
</evidence>
<dbReference type="InterPro" id="IPR003661">
    <property type="entry name" value="HisK_dim/P_dom"/>
</dbReference>
<dbReference type="GO" id="GO:0000155">
    <property type="term" value="F:phosphorelay sensor kinase activity"/>
    <property type="evidence" value="ECO:0007669"/>
    <property type="project" value="InterPro"/>
</dbReference>
<keyword evidence="7" id="KW-0902">Two-component regulatory system</keyword>
<dbReference type="InterPro" id="IPR003594">
    <property type="entry name" value="HATPase_dom"/>
</dbReference>
<feature type="coiled-coil region" evidence="8">
    <location>
        <begin position="235"/>
        <end position="266"/>
    </location>
</feature>